<comment type="caution">
    <text evidence="1">The sequence shown here is derived from an EMBL/GenBank/DDBJ whole genome shotgun (WGS) entry which is preliminary data.</text>
</comment>
<reference evidence="1" key="2">
    <citation type="submission" date="2021-09" db="EMBL/GenBank/DDBJ databases">
        <authorList>
            <person name="Jia N."/>
            <person name="Wang J."/>
            <person name="Shi W."/>
            <person name="Du L."/>
            <person name="Sun Y."/>
            <person name="Zhan W."/>
            <person name="Jiang J."/>
            <person name="Wang Q."/>
            <person name="Zhang B."/>
            <person name="Ji P."/>
            <person name="Sakyi L.B."/>
            <person name="Cui X."/>
            <person name="Yuan T."/>
            <person name="Jiang B."/>
            <person name="Yang W."/>
            <person name="Lam T.T.-Y."/>
            <person name="Chang Q."/>
            <person name="Ding S."/>
            <person name="Wang X."/>
            <person name="Zhu J."/>
            <person name="Ruan X."/>
            <person name="Zhao L."/>
            <person name="Wei J."/>
            <person name="Que T."/>
            <person name="Du C."/>
            <person name="Cheng J."/>
            <person name="Dai P."/>
            <person name="Han X."/>
            <person name="Huang E."/>
            <person name="Gao Y."/>
            <person name="Liu J."/>
            <person name="Shao H."/>
            <person name="Ye R."/>
            <person name="Li L."/>
            <person name="Wei W."/>
            <person name="Wang X."/>
            <person name="Wang C."/>
            <person name="Huo Q."/>
            <person name="Li W."/>
            <person name="Guo W."/>
            <person name="Chen H."/>
            <person name="Chen S."/>
            <person name="Zhou L."/>
            <person name="Zhou L."/>
            <person name="Ni X."/>
            <person name="Tian J."/>
            <person name="Zhou Y."/>
            <person name="Sheng Y."/>
            <person name="Liu T."/>
            <person name="Pan Y."/>
            <person name="Xia L."/>
            <person name="Li J."/>
            <person name="Zhao F."/>
            <person name="Cao W."/>
        </authorList>
    </citation>
    <scope>NUCLEOTIDE SEQUENCE</scope>
    <source>
        <strain evidence="1">Rsan-2018</strain>
        <tissue evidence="1">Larvae</tissue>
    </source>
</reference>
<protein>
    <submittedName>
        <fullName evidence="1">Uncharacterized protein</fullName>
    </submittedName>
</protein>
<gene>
    <name evidence="1" type="ORF">HPB52_020286</name>
</gene>
<keyword evidence="2" id="KW-1185">Reference proteome</keyword>
<dbReference type="EMBL" id="JABSTV010001248">
    <property type="protein sequence ID" value="KAH7969611.1"/>
    <property type="molecule type" value="Genomic_DNA"/>
</dbReference>
<evidence type="ECO:0000313" key="1">
    <source>
        <dbReference type="EMBL" id="KAH7969611.1"/>
    </source>
</evidence>
<evidence type="ECO:0000313" key="2">
    <source>
        <dbReference type="Proteomes" id="UP000821837"/>
    </source>
</evidence>
<dbReference type="VEuPathDB" id="VectorBase:RSAN_033015"/>
<dbReference type="Proteomes" id="UP000821837">
    <property type="component" value="Unassembled WGS sequence"/>
</dbReference>
<reference evidence="1" key="1">
    <citation type="journal article" date="2020" name="Cell">
        <title>Large-Scale Comparative Analyses of Tick Genomes Elucidate Their Genetic Diversity and Vector Capacities.</title>
        <authorList>
            <consortium name="Tick Genome and Microbiome Consortium (TIGMIC)"/>
            <person name="Jia N."/>
            <person name="Wang J."/>
            <person name="Shi W."/>
            <person name="Du L."/>
            <person name="Sun Y."/>
            <person name="Zhan W."/>
            <person name="Jiang J.F."/>
            <person name="Wang Q."/>
            <person name="Zhang B."/>
            <person name="Ji P."/>
            <person name="Bell-Sakyi L."/>
            <person name="Cui X.M."/>
            <person name="Yuan T.T."/>
            <person name="Jiang B.G."/>
            <person name="Yang W.F."/>
            <person name="Lam T.T."/>
            <person name="Chang Q.C."/>
            <person name="Ding S.J."/>
            <person name="Wang X.J."/>
            <person name="Zhu J.G."/>
            <person name="Ruan X.D."/>
            <person name="Zhao L."/>
            <person name="Wei J.T."/>
            <person name="Ye R.Z."/>
            <person name="Que T.C."/>
            <person name="Du C.H."/>
            <person name="Zhou Y.H."/>
            <person name="Cheng J.X."/>
            <person name="Dai P.F."/>
            <person name="Guo W.B."/>
            <person name="Han X.H."/>
            <person name="Huang E.J."/>
            <person name="Li L.F."/>
            <person name="Wei W."/>
            <person name="Gao Y.C."/>
            <person name="Liu J.Z."/>
            <person name="Shao H.Z."/>
            <person name="Wang X."/>
            <person name="Wang C.C."/>
            <person name="Yang T.C."/>
            <person name="Huo Q.B."/>
            <person name="Li W."/>
            <person name="Chen H.Y."/>
            <person name="Chen S.E."/>
            <person name="Zhou L.G."/>
            <person name="Ni X.B."/>
            <person name="Tian J.H."/>
            <person name="Sheng Y."/>
            <person name="Liu T."/>
            <person name="Pan Y.S."/>
            <person name="Xia L.Y."/>
            <person name="Li J."/>
            <person name="Zhao F."/>
            <person name="Cao W.C."/>
        </authorList>
    </citation>
    <scope>NUCLEOTIDE SEQUENCE</scope>
    <source>
        <strain evidence="1">Rsan-2018</strain>
    </source>
</reference>
<proteinExistence type="predicted"/>
<name>A0A9D4Q890_RHISA</name>
<sequence length="122" mass="13095">MLALATSPCAHPKPSSIGATVSTPSLLGLRFTLEPPHPLEFSNASGGELHCEDHGQAPPLLVWATANSVPATVVPGVCVLAGTVSWCFRLFQREPTDRTWAQHLTTASRRTKLARWQAQTSP</sequence>
<organism evidence="1 2">
    <name type="scientific">Rhipicephalus sanguineus</name>
    <name type="common">Brown dog tick</name>
    <name type="synonym">Ixodes sanguineus</name>
    <dbReference type="NCBI Taxonomy" id="34632"/>
    <lineage>
        <taxon>Eukaryota</taxon>
        <taxon>Metazoa</taxon>
        <taxon>Ecdysozoa</taxon>
        <taxon>Arthropoda</taxon>
        <taxon>Chelicerata</taxon>
        <taxon>Arachnida</taxon>
        <taxon>Acari</taxon>
        <taxon>Parasitiformes</taxon>
        <taxon>Ixodida</taxon>
        <taxon>Ixodoidea</taxon>
        <taxon>Ixodidae</taxon>
        <taxon>Rhipicephalinae</taxon>
        <taxon>Rhipicephalus</taxon>
        <taxon>Rhipicephalus</taxon>
    </lineage>
</organism>
<accession>A0A9D4Q890</accession>
<dbReference type="AlphaFoldDB" id="A0A9D4Q890"/>